<keyword evidence="8" id="KW-1185">Reference proteome</keyword>
<keyword evidence="4" id="KW-0560">Oxidoreductase</keyword>
<dbReference type="InterPro" id="IPR006076">
    <property type="entry name" value="FAD-dep_OxRdtase"/>
</dbReference>
<keyword evidence="2" id="KW-0285">Flavoprotein</keyword>
<dbReference type="InterPro" id="IPR036188">
    <property type="entry name" value="FAD/NAD-bd_sf"/>
</dbReference>
<dbReference type="EMBL" id="FQUS01000013">
    <property type="protein sequence ID" value="SHF77903.1"/>
    <property type="molecule type" value="Genomic_DNA"/>
</dbReference>
<organism evidence="7 8">
    <name type="scientific">Fodinibius roseus</name>
    <dbReference type="NCBI Taxonomy" id="1194090"/>
    <lineage>
        <taxon>Bacteria</taxon>
        <taxon>Pseudomonadati</taxon>
        <taxon>Balneolota</taxon>
        <taxon>Balneolia</taxon>
        <taxon>Balneolales</taxon>
        <taxon>Balneolaceae</taxon>
        <taxon>Fodinibius</taxon>
    </lineage>
</organism>
<proteinExistence type="inferred from homology"/>
<dbReference type="STRING" id="1194090.SAMN05443144_11342"/>
<evidence type="ECO:0000313" key="8">
    <source>
        <dbReference type="Proteomes" id="UP000184041"/>
    </source>
</evidence>
<evidence type="ECO:0000259" key="6">
    <source>
        <dbReference type="Pfam" id="PF01266"/>
    </source>
</evidence>
<dbReference type="NCBIfam" id="NF008726">
    <property type="entry name" value="PRK11728.1"/>
    <property type="match status" value="1"/>
</dbReference>
<name>A0A1M5EF32_9BACT</name>
<evidence type="ECO:0000256" key="4">
    <source>
        <dbReference type="ARBA" id="ARBA00023002"/>
    </source>
</evidence>
<keyword evidence="3" id="KW-0274">FAD</keyword>
<dbReference type="GO" id="GO:0005737">
    <property type="term" value="C:cytoplasm"/>
    <property type="evidence" value="ECO:0007669"/>
    <property type="project" value="TreeGrafter"/>
</dbReference>
<comment type="similarity">
    <text evidence="5">Belongs to the L2HGDH family.</text>
</comment>
<dbReference type="OrthoDB" id="9778740at2"/>
<reference evidence="7 8" key="1">
    <citation type="submission" date="2016-11" db="EMBL/GenBank/DDBJ databases">
        <authorList>
            <person name="Jaros S."/>
            <person name="Januszkiewicz K."/>
            <person name="Wedrychowicz H."/>
        </authorList>
    </citation>
    <scope>NUCLEOTIDE SEQUENCE [LARGE SCALE GENOMIC DNA]</scope>
    <source>
        <strain evidence="7 8">DSM 21986</strain>
    </source>
</reference>
<evidence type="ECO:0000256" key="2">
    <source>
        <dbReference type="ARBA" id="ARBA00022630"/>
    </source>
</evidence>
<sequence>MTYDFIIVGAGIVGLSTAYKLSERYPDLDILVLEKEDRVAAHQTGNNSGVIHSGIYYKPNSYRARNCVDGRHQLVDFCRKYNVDYEICGKVIVATEEEDIPRLDDIFKTGRINEIEGIRKIGPRELAEIEPHARGVKAIHVPCSGIVDYVGVCKQLKELIAESGGQLRFGQEVRHVNTDGKGLSVGTGTDRFRGRYLINCAGLYSDRVAQSAGIRPDIQIVPFRGEYFELKPEARHLVNGLIYPMPNPAFPFLGVHFTKMTTGAVECGPNAVFAFKREGYDKTSFDLNETIETLNFPGFWKLAKEHWKMGLDEWYRSFSKQTFVRGLQKLVPAIRPEHLSASPSGVRAMALKPDGEILNDFRFEVTENEIHVLNAPSPAATAGLAIGDEIVGRAGDAFGTG</sequence>
<dbReference type="SUPFAM" id="SSF51905">
    <property type="entry name" value="FAD/NAD(P)-binding domain"/>
    <property type="match status" value="1"/>
</dbReference>
<evidence type="ECO:0000256" key="5">
    <source>
        <dbReference type="ARBA" id="ARBA00037941"/>
    </source>
</evidence>
<accession>A0A1M5EF32</accession>
<gene>
    <name evidence="7" type="ORF">SAMN05443144_11342</name>
</gene>
<comment type="cofactor">
    <cofactor evidence="1">
        <name>FAD</name>
        <dbReference type="ChEBI" id="CHEBI:57692"/>
    </cofactor>
</comment>
<dbReference type="Pfam" id="PF01266">
    <property type="entry name" value="DAO"/>
    <property type="match status" value="1"/>
</dbReference>
<protein>
    <submittedName>
        <fullName evidence="7">L-2-hydroxyglutarate oxidase</fullName>
    </submittedName>
</protein>
<evidence type="ECO:0000313" key="7">
    <source>
        <dbReference type="EMBL" id="SHF77903.1"/>
    </source>
</evidence>
<dbReference type="Gene3D" id="3.30.9.10">
    <property type="entry name" value="D-Amino Acid Oxidase, subunit A, domain 2"/>
    <property type="match status" value="1"/>
</dbReference>
<evidence type="ECO:0000256" key="1">
    <source>
        <dbReference type="ARBA" id="ARBA00001974"/>
    </source>
</evidence>
<dbReference type="PANTHER" id="PTHR43104:SF2">
    <property type="entry name" value="L-2-HYDROXYGLUTARATE DEHYDROGENASE, MITOCHONDRIAL"/>
    <property type="match status" value="1"/>
</dbReference>
<dbReference type="AlphaFoldDB" id="A0A1M5EF32"/>
<dbReference type="Gene3D" id="3.50.50.60">
    <property type="entry name" value="FAD/NAD(P)-binding domain"/>
    <property type="match status" value="1"/>
</dbReference>
<dbReference type="RefSeq" id="WP_073064779.1">
    <property type="nucleotide sequence ID" value="NZ_FQUS01000013.1"/>
</dbReference>
<dbReference type="PANTHER" id="PTHR43104">
    <property type="entry name" value="L-2-HYDROXYGLUTARATE DEHYDROGENASE, MITOCHONDRIAL"/>
    <property type="match status" value="1"/>
</dbReference>
<evidence type="ECO:0000256" key="3">
    <source>
        <dbReference type="ARBA" id="ARBA00022827"/>
    </source>
</evidence>
<dbReference type="GO" id="GO:0047545">
    <property type="term" value="F:(S)-2-hydroxyglutarate dehydrogenase activity"/>
    <property type="evidence" value="ECO:0007669"/>
    <property type="project" value="TreeGrafter"/>
</dbReference>
<dbReference type="Proteomes" id="UP000184041">
    <property type="component" value="Unassembled WGS sequence"/>
</dbReference>
<feature type="domain" description="FAD dependent oxidoreductase" evidence="6">
    <location>
        <begin position="4"/>
        <end position="391"/>
    </location>
</feature>